<dbReference type="EMBL" id="JBFXLT010000036">
    <property type="protein sequence ID" value="KAL2814021.1"/>
    <property type="molecule type" value="Genomic_DNA"/>
</dbReference>
<accession>A0ABR4HEV6</accession>
<keyword evidence="3" id="KW-0862">Zinc</keyword>
<dbReference type="InterPro" id="IPR001138">
    <property type="entry name" value="Zn2Cys6_DnaBD"/>
</dbReference>
<dbReference type="PROSITE" id="PS00463">
    <property type="entry name" value="ZN2_CY6_FUNGAL_1"/>
    <property type="match status" value="1"/>
</dbReference>
<dbReference type="Pfam" id="PF00172">
    <property type="entry name" value="Zn_clus"/>
    <property type="match status" value="1"/>
</dbReference>
<comment type="caution">
    <text evidence="10">The sequence shown here is derived from an EMBL/GenBank/DDBJ whole genome shotgun (WGS) entry which is preliminary data.</text>
</comment>
<evidence type="ECO:0000313" key="11">
    <source>
        <dbReference type="Proteomes" id="UP001610334"/>
    </source>
</evidence>
<keyword evidence="6" id="KW-0804">Transcription</keyword>
<protein>
    <recommendedName>
        <fullName evidence="9">Zn(2)-C6 fungal-type domain-containing protein</fullName>
    </recommendedName>
</protein>
<evidence type="ECO:0000256" key="8">
    <source>
        <dbReference type="SAM" id="MobiDB-lite"/>
    </source>
</evidence>
<comment type="subcellular location">
    <subcellularLocation>
        <location evidence="1">Nucleus</location>
    </subcellularLocation>
</comment>
<dbReference type="SUPFAM" id="SSF57701">
    <property type="entry name" value="Zn2/Cys6 DNA-binding domain"/>
    <property type="match status" value="1"/>
</dbReference>
<dbReference type="SMART" id="SM00906">
    <property type="entry name" value="Fungal_trans"/>
    <property type="match status" value="1"/>
</dbReference>
<evidence type="ECO:0000256" key="1">
    <source>
        <dbReference type="ARBA" id="ARBA00004123"/>
    </source>
</evidence>
<dbReference type="InterPro" id="IPR036864">
    <property type="entry name" value="Zn2-C6_fun-type_DNA-bd_sf"/>
</dbReference>
<keyword evidence="11" id="KW-1185">Reference proteome</keyword>
<evidence type="ECO:0000256" key="6">
    <source>
        <dbReference type="ARBA" id="ARBA00023163"/>
    </source>
</evidence>
<evidence type="ECO:0000259" key="9">
    <source>
        <dbReference type="PROSITE" id="PS50048"/>
    </source>
</evidence>
<dbReference type="PANTHER" id="PTHR31668">
    <property type="entry name" value="GLUCOSE TRANSPORT TRANSCRIPTION REGULATOR RGT1-RELATED-RELATED"/>
    <property type="match status" value="1"/>
</dbReference>
<dbReference type="Proteomes" id="UP001610334">
    <property type="component" value="Unassembled WGS sequence"/>
</dbReference>
<evidence type="ECO:0000256" key="5">
    <source>
        <dbReference type="ARBA" id="ARBA00023125"/>
    </source>
</evidence>
<proteinExistence type="predicted"/>
<sequence>MAKPRACDACALRKVRCTGQLPCPNCARTGFTCSYAKQPRKSGPKGPRRTTRTRVHEQLQSLSQGAPTPLHSQPDRNQNPAASPLTFSPPASSVVPEWKIAFTLSDVLAYLDTYRHRMYPVWPVISVDRLCSALIANESHCETCALAFAVCAGTGAQLQLRSTTESRADLADRFAIESEKFRLKYDYRESHTIEAILVPLFLHFYYGARGKRKTASFLLREAVSLCQLVGLDKEETYQDLDAEEESYRLRTFWLLYVTERGHAMQHGTPVCLTKSIAPASSDSQNSSEFLQAFCSLAQLFVSVDGVLVGSDGSSKYNREMLIRIQNHLRQYDQWPMEWNEAQRSDVSITQHWLRMLVWQLSLSNVSLSSEPGDDSMSFTYPAQVSRDALRSISTVSFDALVVHGPGMLAKMSDITNTLLDVMTCVHSLPPQMFIQARQVLHEFCCYLVKLNGNREGLDWIRKRLAESNLLLEPVSEPRVISELSGEGEVMDDKNALYHD</sequence>
<feature type="compositionally biased region" description="Basic residues" evidence="8">
    <location>
        <begin position="38"/>
        <end position="53"/>
    </location>
</feature>
<keyword evidence="4" id="KW-0805">Transcription regulation</keyword>
<evidence type="ECO:0000256" key="2">
    <source>
        <dbReference type="ARBA" id="ARBA00022723"/>
    </source>
</evidence>
<feature type="compositionally biased region" description="Polar residues" evidence="8">
    <location>
        <begin position="75"/>
        <end position="88"/>
    </location>
</feature>
<keyword evidence="5" id="KW-0238">DNA-binding</keyword>
<dbReference type="Gene3D" id="4.10.240.10">
    <property type="entry name" value="Zn(2)-C6 fungal-type DNA-binding domain"/>
    <property type="match status" value="1"/>
</dbReference>
<evidence type="ECO:0000256" key="4">
    <source>
        <dbReference type="ARBA" id="ARBA00023015"/>
    </source>
</evidence>
<evidence type="ECO:0000256" key="3">
    <source>
        <dbReference type="ARBA" id="ARBA00022833"/>
    </source>
</evidence>
<dbReference type="PANTHER" id="PTHR31668:SF18">
    <property type="entry name" value="MALTOSE FERMENTATION REGULATORY PROTEIN MAL13-RELATED"/>
    <property type="match status" value="1"/>
</dbReference>
<dbReference type="SMART" id="SM00066">
    <property type="entry name" value="GAL4"/>
    <property type="match status" value="1"/>
</dbReference>
<dbReference type="CDD" id="cd12148">
    <property type="entry name" value="fungal_TF_MHR"/>
    <property type="match status" value="1"/>
</dbReference>
<keyword evidence="7" id="KW-0539">Nucleus</keyword>
<keyword evidence="2" id="KW-0479">Metal-binding</keyword>
<dbReference type="Pfam" id="PF04082">
    <property type="entry name" value="Fungal_trans"/>
    <property type="match status" value="1"/>
</dbReference>
<dbReference type="InterPro" id="IPR050797">
    <property type="entry name" value="Carb_Metab_Trans_Reg"/>
</dbReference>
<reference evidence="10 11" key="1">
    <citation type="submission" date="2024-07" db="EMBL/GenBank/DDBJ databases">
        <title>Section-level genome sequencing and comparative genomics of Aspergillus sections Usti and Cavernicolus.</title>
        <authorList>
            <consortium name="Lawrence Berkeley National Laboratory"/>
            <person name="Nybo J.L."/>
            <person name="Vesth T.C."/>
            <person name="Theobald S."/>
            <person name="Frisvad J.C."/>
            <person name="Larsen T.O."/>
            <person name="Kjaerboelling I."/>
            <person name="Rothschild-Mancinelli K."/>
            <person name="Lyhne E.K."/>
            <person name="Kogle M.E."/>
            <person name="Barry K."/>
            <person name="Clum A."/>
            <person name="Na H."/>
            <person name="Ledsgaard L."/>
            <person name="Lin J."/>
            <person name="Lipzen A."/>
            <person name="Kuo A."/>
            <person name="Riley R."/>
            <person name="Mondo S."/>
            <person name="Labutti K."/>
            <person name="Haridas S."/>
            <person name="Pangalinan J."/>
            <person name="Salamov A.A."/>
            <person name="Simmons B.A."/>
            <person name="Magnuson J.K."/>
            <person name="Chen J."/>
            <person name="Drula E."/>
            <person name="Henrissat B."/>
            <person name="Wiebenga A."/>
            <person name="Lubbers R.J."/>
            <person name="Gomes A.C."/>
            <person name="Makela M.R."/>
            <person name="Stajich J."/>
            <person name="Grigoriev I.V."/>
            <person name="Mortensen U.H."/>
            <person name="De Vries R.P."/>
            <person name="Baker S.E."/>
            <person name="Andersen M.R."/>
        </authorList>
    </citation>
    <scope>NUCLEOTIDE SEQUENCE [LARGE SCALE GENOMIC DNA]</scope>
    <source>
        <strain evidence="10 11">CBS 588.65</strain>
    </source>
</reference>
<feature type="domain" description="Zn(2)-C6 fungal-type" evidence="9">
    <location>
        <begin position="6"/>
        <end position="35"/>
    </location>
</feature>
<evidence type="ECO:0000256" key="7">
    <source>
        <dbReference type="ARBA" id="ARBA00023242"/>
    </source>
</evidence>
<dbReference type="InterPro" id="IPR007219">
    <property type="entry name" value="XnlR_reg_dom"/>
</dbReference>
<feature type="region of interest" description="Disordered" evidence="8">
    <location>
        <begin position="36"/>
        <end position="88"/>
    </location>
</feature>
<name>A0ABR4HEV6_9EURO</name>
<gene>
    <name evidence="10" type="ORF">BJX63DRAFT_207296</name>
</gene>
<evidence type="ECO:0000313" key="10">
    <source>
        <dbReference type="EMBL" id="KAL2814021.1"/>
    </source>
</evidence>
<dbReference type="CDD" id="cd00067">
    <property type="entry name" value="GAL4"/>
    <property type="match status" value="1"/>
</dbReference>
<dbReference type="PROSITE" id="PS50048">
    <property type="entry name" value="ZN2_CY6_FUNGAL_2"/>
    <property type="match status" value="1"/>
</dbReference>
<organism evidence="10 11">
    <name type="scientific">Aspergillus granulosus</name>
    <dbReference type="NCBI Taxonomy" id="176169"/>
    <lineage>
        <taxon>Eukaryota</taxon>
        <taxon>Fungi</taxon>
        <taxon>Dikarya</taxon>
        <taxon>Ascomycota</taxon>
        <taxon>Pezizomycotina</taxon>
        <taxon>Eurotiomycetes</taxon>
        <taxon>Eurotiomycetidae</taxon>
        <taxon>Eurotiales</taxon>
        <taxon>Aspergillaceae</taxon>
        <taxon>Aspergillus</taxon>
        <taxon>Aspergillus subgen. Nidulantes</taxon>
    </lineage>
</organism>